<accession>A0A8R7UFJ7</accession>
<dbReference type="EnsemblPlants" id="TuG1812G0500001904.01.T01">
    <property type="protein sequence ID" value="TuG1812G0500001904.01.T01.cds292123"/>
    <property type="gene ID" value="TuG1812G0500001904.01"/>
</dbReference>
<dbReference type="Proteomes" id="UP000015106">
    <property type="component" value="Chromosome 5"/>
</dbReference>
<reference evidence="2" key="3">
    <citation type="submission" date="2022-06" db="UniProtKB">
        <authorList>
            <consortium name="EnsemblPlants"/>
        </authorList>
    </citation>
    <scope>IDENTIFICATION</scope>
</reference>
<keyword evidence="3" id="KW-1185">Reference proteome</keyword>
<sequence>SHGGIVTPACFGHWQARLQPLVKSLSPTPPQDRLLAGPGPGSAGRPLPGGCLPWSQRHPCVLRREGAPLVLSHVSILSVNRDLNPSLLG</sequence>
<reference evidence="3" key="1">
    <citation type="journal article" date="2013" name="Nature">
        <title>Draft genome of the wheat A-genome progenitor Triticum urartu.</title>
        <authorList>
            <person name="Ling H.Q."/>
            <person name="Zhao S."/>
            <person name="Liu D."/>
            <person name="Wang J."/>
            <person name="Sun H."/>
            <person name="Zhang C."/>
            <person name="Fan H."/>
            <person name="Li D."/>
            <person name="Dong L."/>
            <person name="Tao Y."/>
            <person name="Gao C."/>
            <person name="Wu H."/>
            <person name="Li Y."/>
            <person name="Cui Y."/>
            <person name="Guo X."/>
            <person name="Zheng S."/>
            <person name="Wang B."/>
            <person name="Yu K."/>
            <person name="Liang Q."/>
            <person name="Yang W."/>
            <person name="Lou X."/>
            <person name="Chen J."/>
            <person name="Feng M."/>
            <person name="Jian J."/>
            <person name="Zhang X."/>
            <person name="Luo G."/>
            <person name="Jiang Y."/>
            <person name="Liu J."/>
            <person name="Wang Z."/>
            <person name="Sha Y."/>
            <person name="Zhang B."/>
            <person name="Wu H."/>
            <person name="Tang D."/>
            <person name="Shen Q."/>
            <person name="Xue P."/>
            <person name="Zou S."/>
            <person name="Wang X."/>
            <person name="Liu X."/>
            <person name="Wang F."/>
            <person name="Yang Y."/>
            <person name="An X."/>
            <person name="Dong Z."/>
            <person name="Zhang K."/>
            <person name="Zhang X."/>
            <person name="Luo M.C."/>
            <person name="Dvorak J."/>
            <person name="Tong Y."/>
            <person name="Wang J."/>
            <person name="Yang H."/>
            <person name="Li Z."/>
            <person name="Wang D."/>
            <person name="Zhang A."/>
            <person name="Wang J."/>
        </authorList>
    </citation>
    <scope>NUCLEOTIDE SEQUENCE</scope>
    <source>
        <strain evidence="3">cv. G1812</strain>
    </source>
</reference>
<name>A0A8R7UFJ7_TRIUA</name>
<dbReference type="Gramene" id="TuG1812G0500001904.01.T01">
    <property type="protein sequence ID" value="TuG1812G0500001904.01.T01.cds292123"/>
    <property type="gene ID" value="TuG1812G0500001904.01"/>
</dbReference>
<feature type="region of interest" description="Disordered" evidence="1">
    <location>
        <begin position="23"/>
        <end position="49"/>
    </location>
</feature>
<evidence type="ECO:0000313" key="3">
    <source>
        <dbReference type="Proteomes" id="UP000015106"/>
    </source>
</evidence>
<evidence type="ECO:0000313" key="2">
    <source>
        <dbReference type="EnsemblPlants" id="TuG1812G0500001904.01.T01.cds292123"/>
    </source>
</evidence>
<protein>
    <submittedName>
        <fullName evidence="2">Uncharacterized protein</fullName>
    </submittedName>
</protein>
<evidence type="ECO:0000256" key="1">
    <source>
        <dbReference type="SAM" id="MobiDB-lite"/>
    </source>
</evidence>
<dbReference type="AlphaFoldDB" id="A0A8R7UFJ7"/>
<proteinExistence type="predicted"/>
<reference evidence="2" key="2">
    <citation type="submission" date="2018-03" db="EMBL/GenBank/DDBJ databases">
        <title>The Triticum urartu genome reveals the dynamic nature of wheat genome evolution.</title>
        <authorList>
            <person name="Ling H."/>
            <person name="Ma B."/>
            <person name="Shi X."/>
            <person name="Liu H."/>
            <person name="Dong L."/>
            <person name="Sun H."/>
            <person name="Cao Y."/>
            <person name="Gao Q."/>
            <person name="Zheng S."/>
            <person name="Li Y."/>
            <person name="Yu Y."/>
            <person name="Du H."/>
            <person name="Qi M."/>
            <person name="Li Y."/>
            <person name="Yu H."/>
            <person name="Cui Y."/>
            <person name="Wang N."/>
            <person name="Chen C."/>
            <person name="Wu H."/>
            <person name="Zhao Y."/>
            <person name="Zhang J."/>
            <person name="Li Y."/>
            <person name="Zhou W."/>
            <person name="Zhang B."/>
            <person name="Hu W."/>
            <person name="Eijk M."/>
            <person name="Tang J."/>
            <person name="Witsenboer H."/>
            <person name="Zhao S."/>
            <person name="Li Z."/>
            <person name="Zhang A."/>
            <person name="Wang D."/>
            <person name="Liang C."/>
        </authorList>
    </citation>
    <scope>NUCLEOTIDE SEQUENCE [LARGE SCALE GENOMIC DNA]</scope>
    <source>
        <strain evidence="2">cv. G1812</strain>
    </source>
</reference>
<organism evidence="2 3">
    <name type="scientific">Triticum urartu</name>
    <name type="common">Red wild einkorn</name>
    <name type="synonym">Crithodium urartu</name>
    <dbReference type="NCBI Taxonomy" id="4572"/>
    <lineage>
        <taxon>Eukaryota</taxon>
        <taxon>Viridiplantae</taxon>
        <taxon>Streptophyta</taxon>
        <taxon>Embryophyta</taxon>
        <taxon>Tracheophyta</taxon>
        <taxon>Spermatophyta</taxon>
        <taxon>Magnoliopsida</taxon>
        <taxon>Liliopsida</taxon>
        <taxon>Poales</taxon>
        <taxon>Poaceae</taxon>
        <taxon>BOP clade</taxon>
        <taxon>Pooideae</taxon>
        <taxon>Triticodae</taxon>
        <taxon>Triticeae</taxon>
        <taxon>Triticinae</taxon>
        <taxon>Triticum</taxon>
    </lineage>
</organism>